<gene>
    <name evidence="1" type="ORF">A1sIA56_01355</name>
</gene>
<evidence type="ECO:0000313" key="1">
    <source>
        <dbReference type="EMBL" id="ASY16607.1"/>
    </source>
</evidence>
<dbReference type="Gene3D" id="1.25.40.10">
    <property type="entry name" value="Tetratricopeptide repeat domain"/>
    <property type="match status" value="1"/>
</dbReference>
<dbReference type="KEGG" id="psuf:A1sIA56_01355"/>
<evidence type="ECO:0000313" key="2">
    <source>
        <dbReference type="Proteomes" id="UP000217215"/>
    </source>
</evidence>
<dbReference type="OrthoDB" id="5181746at2"/>
<dbReference type="Proteomes" id="UP000217215">
    <property type="component" value="Chromosome"/>
</dbReference>
<dbReference type="InterPro" id="IPR036249">
    <property type="entry name" value="Thioredoxin-like_sf"/>
</dbReference>
<organism evidence="1 2">
    <name type="scientific">Candidatus Planktophila sulfonica</name>
    <dbReference type="NCBI Taxonomy" id="1884904"/>
    <lineage>
        <taxon>Bacteria</taxon>
        <taxon>Bacillati</taxon>
        <taxon>Actinomycetota</taxon>
        <taxon>Actinomycetes</taxon>
        <taxon>Candidatus Nanopelagicales</taxon>
        <taxon>Candidatus Nanopelagicaceae</taxon>
        <taxon>Candidatus Planktophila</taxon>
    </lineage>
</organism>
<sequence length="286" mass="31307">MSLPPNFSQAFDLSSLGKPKADTSTPAPGLEVTAQNLQTEILPLSETKPVVILCWTPRSIESLELLRTLGKLEAEDAGKWVLAYVNIDEQAPVAQALQARTIPYGVVFIGGQAIPFLEQPLSEAQLREVILKILTVAAQQGIGDEPVEATEPEEDEALAALDQGDYATAEAAYKRLLARKPNDNYAKLGLAQVQLLARTHGVDAAKVMEEAVKNPDDIELQIQCADVEVMSGYLEPAFDRLLRLLVLFDGDEQKRIKDRLLELFALVDPADPRVIKARNQLANALF</sequence>
<proteinExistence type="predicted"/>
<reference evidence="1 2" key="1">
    <citation type="submission" date="2016-07" db="EMBL/GenBank/DDBJ databases">
        <title>High microdiversification within the ubiquitous acI lineage of Actinobacteria.</title>
        <authorList>
            <person name="Neuenschwander S.M."/>
            <person name="Salcher M."/>
            <person name="Ghai R."/>
            <person name="Pernthaler J."/>
        </authorList>
    </citation>
    <scope>NUCLEOTIDE SEQUENCE [LARGE SCALE GENOMIC DNA]</scope>
    <source>
        <strain evidence="1">MMS-IA-56</strain>
    </source>
</reference>
<dbReference type="SUPFAM" id="SSF48452">
    <property type="entry name" value="TPR-like"/>
    <property type="match status" value="1"/>
</dbReference>
<dbReference type="RefSeq" id="WP_095674164.1">
    <property type="nucleotide sequence ID" value="NZ_CP016773.1"/>
</dbReference>
<dbReference type="CDD" id="cd02956">
    <property type="entry name" value="ybbN"/>
    <property type="match status" value="1"/>
</dbReference>
<dbReference type="AlphaFoldDB" id="A0A249KII7"/>
<dbReference type="EMBL" id="CP016773">
    <property type="protein sequence ID" value="ASY16607.1"/>
    <property type="molecule type" value="Genomic_DNA"/>
</dbReference>
<keyword evidence="2" id="KW-1185">Reference proteome</keyword>
<name>A0A249KII7_9ACTN</name>
<dbReference type="Pfam" id="PF14561">
    <property type="entry name" value="TPR_20"/>
    <property type="match status" value="1"/>
</dbReference>
<dbReference type="InterPro" id="IPR011990">
    <property type="entry name" value="TPR-like_helical_dom_sf"/>
</dbReference>
<protein>
    <submittedName>
        <fullName evidence="1">Putative thioredoxin</fullName>
    </submittedName>
</protein>
<dbReference type="SUPFAM" id="SSF52833">
    <property type="entry name" value="Thioredoxin-like"/>
    <property type="match status" value="1"/>
</dbReference>
<accession>A0A249KII7</accession>
<dbReference type="Gene3D" id="3.40.30.10">
    <property type="entry name" value="Glutaredoxin"/>
    <property type="match status" value="1"/>
</dbReference>